<gene>
    <name evidence="1" type="ORF">INT47_002344</name>
</gene>
<name>A0A8H7UT64_9FUNG</name>
<organism evidence="1 2">
    <name type="scientific">Mucor saturninus</name>
    <dbReference type="NCBI Taxonomy" id="64648"/>
    <lineage>
        <taxon>Eukaryota</taxon>
        <taxon>Fungi</taxon>
        <taxon>Fungi incertae sedis</taxon>
        <taxon>Mucoromycota</taxon>
        <taxon>Mucoromycotina</taxon>
        <taxon>Mucoromycetes</taxon>
        <taxon>Mucorales</taxon>
        <taxon>Mucorineae</taxon>
        <taxon>Mucoraceae</taxon>
        <taxon>Mucor</taxon>
    </lineage>
</organism>
<protein>
    <submittedName>
        <fullName evidence="1">Uncharacterized protein</fullName>
    </submittedName>
</protein>
<dbReference type="EMBL" id="JAEPRD010000191">
    <property type="protein sequence ID" value="KAG2194660.1"/>
    <property type="molecule type" value="Genomic_DNA"/>
</dbReference>
<evidence type="ECO:0000313" key="1">
    <source>
        <dbReference type="EMBL" id="KAG2194660.1"/>
    </source>
</evidence>
<sequence>MSFKDLNFKVTTIDILAERASIDARSKLARSSLEAHSNPQKVAQARGQKLGSSFVRTGARSVQARKVRTLVGTLNLILDLSRQTGDRNYGKIAMNE</sequence>
<dbReference type="AlphaFoldDB" id="A0A8H7UT64"/>
<accession>A0A8H7UT64</accession>
<evidence type="ECO:0000313" key="2">
    <source>
        <dbReference type="Proteomes" id="UP000603453"/>
    </source>
</evidence>
<comment type="caution">
    <text evidence="1">The sequence shown here is derived from an EMBL/GenBank/DDBJ whole genome shotgun (WGS) entry which is preliminary data.</text>
</comment>
<dbReference type="Proteomes" id="UP000603453">
    <property type="component" value="Unassembled WGS sequence"/>
</dbReference>
<keyword evidence="2" id="KW-1185">Reference proteome</keyword>
<proteinExistence type="predicted"/>
<reference evidence="1" key="1">
    <citation type="submission" date="2020-12" db="EMBL/GenBank/DDBJ databases">
        <title>Metabolic potential, ecology and presence of endohyphal bacteria is reflected in genomic diversity of Mucoromycotina.</title>
        <authorList>
            <person name="Muszewska A."/>
            <person name="Okrasinska A."/>
            <person name="Steczkiewicz K."/>
            <person name="Drgas O."/>
            <person name="Orlowska M."/>
            <person name="Perlinska-Lenart U."/>
            <person name="Aleksandrzak-Piekarczyk T."/>
            <person name="Szatraj K."/>
            <person name="Zielenkiewicz U."/>
            <person name="Pilsyk S."/>
            <person name="Malc E."/>
            <person name="Mieczkowski P."/>
            <person name="Kruszewska J.S."/>
            <person name="Biernat P."/>
            <person name="Pawlowska J."/>
        </authorList>
    </citation>
    <scope>NUCLEOTIDE SEQUENCE</scope>
    <source>
        <strain evidence="1">WA0000017839</strain>
    </source>
</reference>